<dbReference type="EMBL" id="FOGJ01000001">
    <property type="protein sequence ID" value="SER00745.1"/>
    <property type="molecule type" value="Genomic_DNA"/>
</dbReference>
<dbReference type="RefSeq" id="WP_074753730.1">
    <property type="nucleotide sequence ID" value="NZ_FOGJ01000001.1"/>
</dbReference>
<dbReference type="GO" id="GO:0004553">
    <property type="term" value="F:hydrolase activity, hydrolyzing O-glycosyl compounds"/>
    <property type="evidence" value="ECO:0007669"/>
    <property type="project" value="InterPro"/>
</dbReference>
<dbReference type="PANTHER" id="PTHR42767:SF1">
    <property type="entry name" value="ENDO-BETA-1,6-GALACTANASE-LIKE DOMAIN-CONTAINING PROTEIN"/>
    <property type="match status" value="1"/>
</dbReference>
<dbReference type="Gene3D" id="2.60.40.1180">
    <property type="entry name" value="Golgi alpha-mannosidase II"/>
    <property type="match status" value="1"/>
</dbReference>
<dbReference type="SUPFAM" id="SSF51445">
    <property type="entry name" value="(Trans)glycosidases"/>
    <property type="match status" value="1"/>
</dbReference>
<protein>
    <submittedName>
        <fullName evidence="2">O-Glycosyl hydrolase family 30</fullName>
    </submittedName>
</protein>
<evidence type="ECO:0000313" key="2">
    <source>
        <dbReference type="EMBL" id="SER00745.1"/>
    </source>
</evidence>
<name>A0A1H9KP93_BUTFI</name>
<keyword evidence="2" id="KW-0378">Hydrolase</keyword>
<dbReference type="AlphaFoldDB" id="A0A1H9KP93"/>
<dbReference type="Gene3D" id="3.20.20.80">
    <property type="entry name" value="Glycosidases"/>
    <property type="match status" value="2"/>
</dbReference>
<dbReference type="InterPro" id="IPR013780">
    <property type="entry name" value="Glyco_hydro_b"/>
</dbReference>
<dbReference type="PROSITE" id="PS51257">
    <property type="entry name" value="PROKAR_LIPOPROTEIN"/>
    <property type="match status" value="1"/>
</dbReference>
<proteinExistence type="predicted"/>
<reference evidence="2 3" key="1">
    <citation type="submission" date="2016-10" db="EMBL/GenBank/DDBJ databases">
        <authorList>
            <person name="de Groot N.N."/>
        </authorList>
    </citation>
    <scope>NUCLEOTIDE SEQUENCE [LARGE SCALE GENOMIC DNA]</scope>
    <source>
        <strain evidence="2 3">AR40</strain>
    </source>
</reference>
<dbReference type="eggNOG" id="COG5520">
    <property type="taxonomic scope" value="Bacteria"/>
</dbReference>
<organism evidence="2 3">
    <name type="scientific">Butyrivibrio fibrisolvens</name>
    <dbReference type="NCBI Taxonomy" id="831"/>
    <lineage>
        <taxon>Bacteria</taxon>
        <taxon>Bacillati</taxon>
        <taxon>Bacillota</taxon>
        <taxon>Clostridia</taxon>
        <taxon>Lachnospirales</taxon>
        <taxon>Lachnospiraceae</taxon>
        <taxon>Butyrivibrio</taxon>
    </lineage>
</organism>
<dbReference type="Proteomes" id="UP000182584">
    <property type="component" value="Unassembled WGS sequence"/>
</dbReference>
<dbReference type="InterPro" id="IPR039514">
    <property type="entry name" value="6GAL-like"/>
</dbReference>
<sequence>MKAGFRRSLSIGVSIALLSCLLTGCDKTHEQGTLTDSADNKALEQNTNMTAEDVTSMEISKTVKLSLQNSQKFNDTNNDGYGEFQGWGTSLCWWANRVGYSEELTLLTAEAFFDKEKGLGMNIGRYNVGGGDDVCKGAVSKEAKEADPFLHQQHIQRSDSAVPGYCTDVIKIDLDSNSEAYYKDNFDRADFECGYAWNYDWEADANQMNVLKAAADAAGDEFIAEAFSNSPPYFMTVSGCSSGGVDPSVDNLREDSYTAFAAYMADVIEHWMKEGVITFQSVDPMNEPATDYWSAYSPKQEGCHFSQGDSQSRILTALNDELKAKGIDIIICASDETSIDAAVNSYNALSNDAKSVVTRIDTHSYQGTQYSLLKETALEAGVNLWMSEVDGTYTIGNEDTGMQAALGFSGQIIKDINGLMPTAWIMWDAVDIHVDTDNIYDTCTIKEAEDIVSKGVPFWGIAIADHDSKELLISKKYYAFGQFTRYIRPGYCILGTDDKANQVTAAYNPEDGSIVIVAMNTRDEDVKWEIDLSELNIKDDNSIQIIRTSGDMESGENWADVTDSSYAQLNDDRTKLTIVLKNSSVTTFVIG</sequence>
<evidence type="ECO:0000259" key="1">
    <source>
        <dbReference type="Pfam" id="PF14587"/>
    </source>
</evidence>
<accession>A0A1H9KP93</accession>
<feature type="domain" description="Endo-beta-1,6-galactanase-like" evidence="1">
    <location>
        <begin position="181"/>
        <end position="341"/>
    </location>
</feature>
<gene>
    <name evidence="2" type="ORF">SAMN04487884_101119</name>
</gene>
<dbReference type="InterPro" id="IPR039743">
    <property type="entry name" value="6GAL/EXGAL"/>
</dbReference>
<dbReference type="InterPro" id="IPR017853">
    <property type="entry name" value="GH"/>
</dbReference>
<dbReference type="Pfam" id="PF14587">
    <property type="entry name" value="Glyco_hydr_30_2"/>
    <property type="match status" value="1"/>
</dbReference>
<dbReference type="PANTHER" id="PTHR42767">
    <property type="entry name" value="ENDO-BETA-1,6-GALACTANASE"/>
    <property type="match status" value="1"/>
</dbReference>
<evidence type="ECO:0000313" key="3">
    <source>
        <dbReference type="Proteomes" id="UP000182584"/>
    </source>
</evidence>